<evidence type="ECO:0000313" key="3">
    <source>
        <dbReference type="Proteomes" id="UP000322080"/>
    </source>
</evidence>
<proteinExistence type="predicted"/>
<feature type="transmembrane region" description="Helical" evidence="1">
    <location>
        <begin position="203"/>
        <end position="220"/>
    </location>
</feature>
<organism evidence="2 3">
    <name type="scientific">Maritimibacter fusiformis</name>
    <dbReference type="NCBI Taxonomy" id="2603819"/>
    <lineage>
        <taxon>Bacteria</taxon>
        <taxon>Pseudomonadati</taxon>
        <taxon>Pseudomonadota</taxon>
        <taxon>Alphaproteobacteria</taxon>
        <taxon>Rhodobacterales</taxon>
        <taxon>Roseobacteraceae</taxon>
        <taxon>Maritimibacter</taxon>
    </lineage>
</organism>
<feature type="transmembrane region" description="Helical" evidence="1">
    <location>
        <begin position="312"/>
        <end position="330"/>
    </location>
</feature>
<comment type="caution">
    <text evidence="2">The sequence shown here is derived from an EMBL/GenBank/DDBJ whole genome shotgun (WGS) entry which is preliminary data.</text>
</comment>
<protein>
    <submittedName>
        <fullName evidence="2">Uncharacterized protein</fullName>
    </submittedName>
</protein>
<evidence type="ECO:0000313" key="2">
    <source>
        <dbReference type="EMBL" id="TYB76841.1"/>
    </source>
</evidence>
<evidence type="ECO:0000256" key="1">
    <source>
        <dbReference type="SAM" id="Phobius"/>
    </source>
</evidence>
<keyword evidence="3" id="KW-1185">Reference proteome</keyword>
<gene>
    <name evidence="2" type="ORF">FVF75_17000</name>
</gene>
<dbReference type="RefSeq" id="WP_148380000.1">
    <property type="nucleotide sequence ID" value="NZ_VSIY01000016.1"/>
</dbReference>
<dbReference type="Proteomes" id="UP000322080">
    <property type="component" value="Unassembled WGS sequence"/>
</dbReference>
<keyword evidence="1" id="KW-0812">Transmembrane</keyword>
<dbReference type="EMBL" id="VSIY01000016">
    <property type="protein sequence ID" value="TYB76841.1"/>
    <property type="molecule type" value="Genomic_DNA"/>
</dbReference>
<name>A0A5D0R7H9_9RHOB</name>
<feature type="transmembrane region" description="Helical" evidence="1">
    <location>
        <begin position="336"/>
        <end position="357"/>
    </location>
</feature>
<accession>A0A5D0R7H9</accession>
<dbReference type="AlphaFoldDB" id="A0A5D0R7H9"/>
<keyword evidence="1" id="KW-1133">Transmembrane helix</keyword>
<keyword evidence="1" id="KW-0472">Membrane</keyword>
<reference evidence="2 3" key="1">
    <citation type="submission" date="2019-08" db="EMBL/GenBank/DDBJ databases">
        <title>Identification of a novel species of the genus Boseongicola.</title>
        <authorList>
            <person name="Zhang X.-Q."/>
        </authorList>
    </citation>
    <scope>NUCLEOTIDE SEQUENCE [LARGE SCALE GENOMIC DNA]</scope>
    <source>
        <strain evidence="2 3">HY14</strain>
    </source>
</reference>
<sequence length="376" mass="40310">MQRLFILLLVLPWWAYFPLAGGVGYLAEMSYRGALAEQAEKAAALAEAPPPVVDLSALRRDGDIHAADEVHVRGWIDTDRNYELIKRTNGVRTGTRFMYMMFGSQDVPGVQVVRAAMVLTKAQRDAFVDRIDDFMVAEIEGRPVFDLNGFGELTGTYAALAYDAIEEQGLERSDEFIFVEPFLEGRAAALAPKGVPMKTRGNGWLIALGVALFGVVRWYLNRATAGPRTPGDGYDAGPISGPGQPAVPLAKSIAPNSPLGRIAARRAPPEAQQPAPARVASGNVAVRRVVPRAVNAPAPEAPPVSPAPRTGFDLAFLVKVGLGMAVVGLVSYDPGLISRMLPMALPLALMAGTLLFARRLRRAVTAIFSRGGDKVV</sequence>